<evidence type="ECO:0000313" key="2">
    <source>
        <dbReference type="Proteomes" id="UP000003987"/>
    </source>
</evidence>
<dbReference type="HOGENOM" id="CLU_3235131_0_0_9"/>
<evidence type="ECO:0000313" key="1">
    <source>
        <dbReference type="EMBL" id="EEU29800.1"/>
    </source>
</evidence>
<dbReference type="Proteomes" id="UP000003987">
    <property type="component" value="Unassembled WGS sequence"/>
</dbReference>
<accession>C7XWY0</accession>
<proteinExistence type="predicted"/>
<organism evidence="1 2">
    <name type="scientific">Limosilactobacillus coleohominis 101-4-CHN</name>
    <dbReference type="NCBI Taxonomy" id="575594"/>
    <lineage>
        <taxon>Bacteria</taxon>
        <taxon>Bacillati</taxon>
        <taxon>Bacillota</taxon>
        <taxon>Bacilli</taxon>
        <taxon>Lactobacillales</taxon>
        <taxon>Lactobacillaceae</taxon>
        <taxon>Limosilactobacillus</taxon>
    </lineage>
</organism>
<reference evidence="1 2" key="1">
    <citation type="submission" date="2009-06" db="EMBL/GenBank/DDBJ databases">
        <title>The Genome Sequence of Lactobacillus coleohominis strain 101-4-CHN.</title>
        <authorList>
            <consortium name="The Broad Institute Genome Sequencing Platform"/>
            <person name="Ward D."/>
            <person name="Young S.K."/>
            <person name="Zeng Q."/>
            <person name="Koehrsen M."/>
            <person name="Alvarado L."/>
            <person name="Berlin A."/>
            <person name="Borenstein D."/>
            <person name="Chen Z."/>
            <person name="Engels R."/>
            <person name="Freedman E."/>
            <person name="Gellesch M."/>
            <person name="Goldberg J."/>
            <person name="Griggs A."/>
            <person name="Gujja S."/>
            <person name="Heiman D."/>
            <person name="Hepburn T."/>
            <person name="Howarth C."/>
            <person name="Jen D."/>
            <person name="Larson L."/>
            <person name="Lewis B."/>
            <person name="Mehta T."/>
            <person name="Park D."/>
            <person name="Pearson M."/>
            <person name="Roberts A."/>
            <person name="Saif S."/>
            <person name="Shea T."/>
            <person name="Shenoy N."/>
            <person name="Sisk P."/>
            <person name="Stolte C."/>
            <person name="Sykes S."/>
            <person name="Walk T."/>
            <person name="White J."/>
            <person name="Yandava C."/>
            <person name="Liu Y."/>
            <person name="Xu Q."/>
            <person name="Lander E."/>
            <person name="Nusbaum C."/>
            <person name="Galagan J."/>
            <person name="Birren B."/>
        </authorList>
    </citation>
    <scope>NUCLEOTIDE SEQUENCE [LARGE SCALE GENOMIC DNA]</scope>
    <source>
        <strain evidence="1 2">101-4-CHN</strain>
    </source>
</reference>
<gene>
    <name evidence="1" type="ORF">HMPREF0501_01265</name>
</gene>
<dbReference type="EMBL" id="GG698805">
    <property type="protein sequence ID" value="EEU29800.1"/>
    <property type="molecule type" value="Genomic_DNA"/>
</dbReference>
<sequence>MKNINLGRITKQGNSTIITTLIESAQGLVSKKAKKLKTRQNSQ</sequence>
<keyword evidence="2" id="KW-1185">Reference proteome</keyword>
<name>C7XWY0_9LACO</name>
<dbReference type="AlphaFoldDB" id="C7XWY0"/>
<protein>
    <submittedName>
        <fullName evidence="1">Uncharacterized protein</fullName>
    </submittedName>
</protein>